<evidence type="ECO:0000313" key="2">
    <source>
        <dbReference type="EMBL" id="KAK1598962.1"/>
    </source>
</evidence>
<protein>
    <submittedName>
        <fullName evidence="2">Uncharacterized protein</fullName>
    </submittedName>
</protein>
<name>A0AAD8QC39_9PEZI</name>
<reference evidence="2" key="1">
    <citation type="submission" date="2021-06" db="EMBL/GenBank/DDBJ databases">
        <title>Comparative genomics, transcriptomics and evolutionary studies reveal genomic signatures of adaptation to plant cell wall in hemibiotrophic fungi.</title>
        <authorList>
            <consortium name="DOE Joint Genome Institute"/>
            <person name="Baroncelli R."/>
            <person name="Diaz J.F."/>
            <person name="Benocci T."/>
            <person name="Peng M."/>
            <person name="Battaglia E."/>
            <person name="Haridas S."/>
            <person name="Andreopoulos W."/>
            <person name="Labutti K."/>
            <person name="Pangilinan J."/>
            <person name="Floch G.L."/>
            <person name="Makela M.R."/>
            <person name="Henrissat B."/>
            <person name="Grigoriev I.V."/>
            <person name="Crouch J.A."/>
            <person name="De Vries R.P."/>
            <person name="Sukno S.A."/>
            <person name="Thon M.R."/>
        </authorList>
    </citation>
    <scope>NUCLEOTIDE SEQUENCE</scope>
    <source>
        <strain evidence="2">CBS 125086</strain>
    </source>
</reference>
<feature type="compositionally biased region" description="Low complexity" evidence="1">
    <location>
        <begin position="28"/>
        <end position="42"/>
    </location>
</feature>
<evidence type="ECO:0000256" key="1">
    <source>
        <dbReference type="SAM" id="MobiDB-lite"/>
    </source>
</evidence>
<keyword evidence="3" id="KW-1185">Reference proteome</keyword>
<evidence type="ECO:0000313" key="3">
    <source>
        <dbReference type="Proteomes" id="UP001230504"/>
    </source>
</evidence>
<comment type="caution">
    <text evidence="2">The sequence shown here is derived from an EMBL/GenBank/DDBJ whole genome shotgun (WGS) entry which is preliminary data.</text>
</comment>
<dbReference type="RefSeq" id="XP_060419624.1">
    <property type="nucleotide sequence ID" value="XM_060556602.1"/>
</dbReference>
<feature type="region of interest" description="Disordered" evidence="1">
    <location>
        <begin position="28"/>
        <end position="51"/>
    </location>
</feature>
<gene>
    <name evidence="2" type="ORF">LY79DRAFT_536491</name>
</gene>
<organism evidence="2 3">
    <name type="scientific">Colletotrichum navitas</name>
    <dbReference type="NCBI Taxonomy" id="681940"/>
    <lineage>
        <taxon>Eukaryota</taxon>
        <taxon>Fungi</taxon>
        <taxon>Dikarya</taxon>
        <taxon>Ascomycota</taxon>
        <taxon>Pezizomycotina</taxon>
        <taxon>Sordariomycetes</taxon>
        <taxon>Hypocreomycetidae</taxon>
        <taxon>Glomerellales</taxon>
        <taxon>Glomerellaceae</taxon>
        <taxon>Colletotrichum</taxon>
        <taxon>Colletotrichum graminicola species complex</taxon>
    </lineage>
</organism>
<accession>A0AAD8QC39</accession>
<dbReference type="EMBL" id="JAHLJV010000003">
    <property type="protein sequence ID" value="KAK1598962.1"/>
    <property type="molecule type" value="Genomic_DNA"/>
</dbReference>
<sequence>MPLSPRHRTSWAFLLRRGSDFQLDISESISSSTTSNTTISTSGGTPEPPPFGIMRTMEVQISYEARTWNSHGRMADSKTLRPSTIADIRSITSGDVSLFSEEISSTLLRIKIENGHPTSRYRHSSPLGSSWEWLEDGQMRPISTNGAVQPHSNESNP</sequence>
<dbReference type="Proteomes" id="UP001230504">
    <property type="component" value="Unassembled WGS sequence"/>
</dbReference>
<dbReference type="GeneID" id="85440842"/>
<dbReference type="AlphaFoldDB" id="A0AAD8QC39"/>
<proteinExistence type="predicted"/>